<comment type="caution">
    <text evidence="14">The sequence shown here is derived from an EMBL/GenBank/DDBJ whole genome shotgun (WGS) entry which is preliminary data.</text>
</comment>
<dbReference type="Pfam" id="PF00294">
    <property type="entry name" value="PfkB"/>
    <property type="match status" value="1"/>
</dbReference>
<evidence type="ECO:0000256" key="5">
    <source>
        <dbReference type="ARBA" id="ARBA00022723"/>
    </source>
</evidence>
<evidence type="ECO:0000259" key="13">
    <source>
        <dbReference type="Pfam" id="PF00294"/>
    </source>
</evidence>
<feature type="binding site" evidence="12">
    <location>
        <position position="271"/>
    </location>
    <ligand>
        <name>K(+)</name>
        <dbReference type="ChEBI" id="CHEBI:29103"/>
    </ligand>
</feature>
<feature type="binding site" evidence="12">
    <location>
        <begin position="65"/>
        <end position="69"/>
    </location>
    <ligand>
        <name>substrate</name>
    </ligand>
</feature>
<comment type="function">
    <text evidence="12">Catalyzes the phosphorylation of ribose at O-5 in a reaction requiring ATP and magnesium. The resulting D-ribose-5-phosphate can then be used either for sythesis of nucleotides, histidine, and tryptophan, or as a component of the pentose phosphate pathway.</text>
</comment>
<name>A0A2A7UQQ4_COMTR</name>
<dbReference type="PRINTS" id="PR00990">
    <property type="entry name" value="RIBOKINASE"/>
</dbReference>
<feature type="binding site" evidence="12">
    <location>
        <begin position="276"/>
        <end position="277"/>
    </location>
    <ligand>
        <name>ATP</name>
        <dbReference type="ChEBI" id="CHEBI:30616"/>
    </ligand>
</feature>
<feature type="binding site" evidence="12">
    <location>
        <position position="312"/>
    </location>
    <ligand>
        <name>K(+)</name>
        <dbReference type="ChEBI" id="CHEBI:29103"/>
    </ligand>
</feature>
<comment type="similarity">
    <text evidence="1">Belongs to the carbohydrate kinase pfkB family.</text>
</comment>
<dbReference type="EC" id="2.7.1.15" evidence="2 12"/>
<feature type="binding site" evidence="12">
    <location>
        <position position="273"/>
    </location>
    <ligand>
        <name>K(+)</name>
        <dbReference type="ChEBI" id="CHEBI:29103"/>
    </ligand>
</feature>
<reference evidence="15" key="1">
    <citation type="submission" date="2017-09" db="EMBL/GenBank/DDBJ databases">
        <title>FDA dAtabase for Regulatory Grade micrObial Sequences (FDA-ARGOS): Supporting development and validation of Infectious Disease Dx tests.</title>
        <authorList>
            <person name="Minogue T."/>
            <person name="Wolcott M."/>
            <person name="Wasieloski L."/>
            <person name="Aguilar W."/>
            <person name="Moore D."/>
            <person name="Tallon L."/>
            <person name="Sadzewicz L."/>
            <person name="Ott S."/>
            <person name="Zhao X."/>
            <person name="Nagaraj S."/>
            <person name="Vavikolanu K."/>
            <person name="Aluvathingal J."/>
            <person name="Nadendla S."/>
            <person name="Sichtig H."/>
        </authorList>
    </citation>
    <scope>NUCLEOTIDE SEQUENCE [LARGE SCALE GENOMIC DNA]</scope>
    <source>
        <strain evidence="15">FDAARGOS_394</strain>
    </source>
</reference>
<feature type="binding site" evidence="12">
    <location>
        <begin position="245"/>
        <end position="250"/>
    </location>
    <ligand>
        <name>ATP</name>
        <dbReference type="ChEBI" id="CHEBI:30616"/>
    </ligand>
</feature>
<comment type="similarity">
    <text evidence="12">Belongs to the carbohydrate kinase PfkB family. Ribokinase subfamily.</text>
</comment>
<evidence type="ECO:0000256" key="10">
    <source>
        <dbReference type="ARBA" id="ARBA00022958"/>
    </source>
</evidence>
<dbReference type="HAMAP" id="MF_01987">
    <property type="entry name" value="Ribokinase"/>
    <property type="match status" value="1"/>
</dbReference>
<comment type="pathway">
    <text evidence="12">Carbohydrate metabolism; D-ribose degradation; D-ribose 5-phosphate from beta-D-ribopyranose: step 2/2.</text>
</comment>
<feature type="binding site" evidence="12">
    <location>
        <position position="165"/>
    </location>
    <ligand>
        <name>substrate</name>
    </ligand>
</feature>
<dbReference type="InterPro" id="IPR002139">
    <property type="entry name" value="Ribo/fructo_kinase"/>
</dbReference>
<evidence type="ECO:0000256" key="11">
    <source>
        <dbReference type="ARBA" id="ARBA00023277"/>
    </source>
</evidence>
<evidence type="ECO:0000256" key="8">
    <source>
        <dbReference type="ARBA" id="ARBA00022840"/>
    </source>
</evidence>
<dbReference type="GO" id="GO:0005524">
    <property type="term" value="F:ATP binding"/>
    <property type="evidence" value="ECO:0007669"/>
    <property type="project" value="UniProtKB-UniRule"/>
</dbReference>
<dbReference type="InterPro" id="IPR011611">
    <property type="entry name" value="PfkB_dom"/>
</dbReference>
<keyword evidence="9 12" id="KW-0460">Magnesium</keyword>
<evidence type="ECO:0000256" key="3">
    <source>
        <dbReference type="ARBA" id="ARBA00016943"/>
    </source>
</evidence>
<keyword evidence="5 12" id="KW-0479">Metal-binding</keyword>
<dbReference type="GO" id="GO:0019303">
    <property type="term" value="P:D-ribose catabolic process"/>
    <property type="evidence" value="ECO:0007669"/>
    <property type="project" value="UniProtKB-UniRule"/>
</dbReference>
<proteinExistence type="inferred from homology"/>
<dbReference type="OrthoDB" id="9795789at2"/>
<dbReference type="PANTHER" id="PTHR10584:SF166">
    <property type="entry name" value="RIBOKINASE"/>
    <property type="match status" value="1"/>
</dbReference>
<dbReference type="Gene3D" id="3.40.1190.20">
    <property type="match status" value="1"/>
</dbReference>
<comment type="subcellular location">
    <subcellularLocation>
        <location evidence="12">Cytoplasm</location>
    </subcellularLocation>
</comment>
<evidence type="ECO:0000256" key="7">
    <source>
        <dbReference type="ARBA" id="ARBA00022777"/>
    </source>
</evidence>
<comment type="catalytic activity">
    <reaction evidence="12">
        <text>D-ribose + ATP = D-ribose 5-phosphate + ADP + H(+)</text>
        <dbReference type="Rhea" id="RHEA:13697"/>
        <dbReference type="ChEBI" id="CHEBI:15378"/>
        <dbReference type="ChEBI" id="CHEBI:30616"/>
        <dbReference type="ChEBI" id="CHEBI:47013"/>
        <dbReference type="ChEBI" id="CHEBI:78346"/>
        <dbReference type="ChEBI" id="CHEBI:456216"/>
        <dbReference type="EC" id="2.7.1.15"/>
    </reaction>
</comment>
<accession>A0A2A7UQQ4</accession>
<evidence type="ECO:0000256" key="1">
    <source>
        <dbReference type="ARBA" id="ARBA00005380"/>
    </source>
</evidence>
<comment type="activity regulation">
    <text evidence="12">Activated by a monovalent cation that binds near, but not in, the active site. The most likely occupant of the site in vivo is potassium. Ion binding induces a conformational change that may alter substrate affinity.</text>
</comment>
<keyword evidence="6 12" id="KW-0547">Nucleotide-binding</keyword>
<dbReference type="GO" id="GO:0005829">
    <property type="term" value="C:cytosol"/>
    <property type="evidence" value="ECO:0007669"/>
    <property type="project" value="TreeGrafter"/>
</dbReference>
<feature type="active site" description="Proton acceptor" evidence="12">
    <location>
        <position position="277"/>
    </location>
</feature>
<organism evidence="14 15">
    <name type="scientific">Comamonas terrigena</name>
    <dbReference type="NCBI Taxonomy" id="32013"/>
    <lineage>
        <taxon>Bacteria</taxon>
        <taxon>Pseudomonadati</taxon>
        <taxon>Pseudomonadota</taxon>
        <taxon>Betaproteobacteria</taxon>
        <taxon>Burkholderiales</taxon>
        <taxon>Comamonadaceae</taxon>
        <taxon>Comamonas</taxon>
    </lineage>
</organism>
<feature type="binding site" evidence="12">
    <location>
        <position position="209"/>
    </location>
    <ligand>
        <name>ATP</name>
        <dbReference type="ChEBI" id="CHEBI:30616"/>
    </ligand>
</feature>
<keyword evidence="10 12" id="KW-0630">Potassium</keyword>
<dbReference type="GeneID" id="80803450"/>
<comment type="subunit">
    <text evidence="12">Homodimer.</text>
</comment>
<evidence type="ECO:0000256" key="4">
    <source>
        <dbReference type="ARBA" id="ARBA00022679"/>
    </source>
</evidence>
<keyword evidence="4 12" id="KW-0808">Transferase</keyword>
<keyword evidence="11 12" id="KW-0119">Carbohydrate metabolism</keyword>
<keyword evidence="12" id="KW-0963">Cytoplasm</keyword>
<dbReference type="RefSeq" id="WP_066541476.1">
    <property type="nucleotide sequence ID" value="NZ_DALZSI010000038.1"/>
</dbReference>
<evidence type="ECO:0000256" key="9">
    <source>
        <dbReference type="ARBA" id="ARBA00022842"/>
    </source>
</evidence>
<protein>
    <recommendedName>
        <fullName evidence="3 12">Ribokinase</fullName>
        <shortName evidence="12">RK</shortName>
        <ecNumber evidence="2 12">2.7.1.15</ecNumber>
    </recommendedName>
</protein>
<feature type="binding site" evidence="12">
    <location>
        <begin position="37"/>
        <end position="39"/>
    </location>
    <ligand>
        <name>substrate</name>
    </ligand>
</feature>
<dbReference type="SUPFAM" id="SSF53613">
    <property type="entry name" value="Ribokinase-like"/>
    <property type="match status" value="1"/>
</dbReference>
<evidence type="ECO:0000256" key="12">
    <source>
        <dbReference type="HAMAP-Rule" id="MF_01987"/>
    </source>
</evidence>
<evidence type="ECO:0000313" key="15">
    <source>
        <dbReference type="Proteomes" id="UP000220246"/>
    </source>
</evidence>
<dbReference type="PROSITE" id="PS00584">
    <property type="entry name" value="PFKB_KINASES_2"/>
    <property type="match status" value="1"/>
</dbReference>
<feature type="binding site" evidence="12">
    <location>
        <position position="277"/>
    </location>
    <ligand>
        <name>substrate</name>
    </ligand>
</feature>
<feature type="binding site" evidence="12">
    <location>
        <position position="307"/>
    </location>
    <ligand>
        <name>K(+)</name>
        <dbReference type="ChEBI" id="CHEBI:29103"/>
    </ligand>
</feature>
<dbReference type="InterPro" id="IPR011877">
    <property type="entry name" value="Ribokinase"/>
</dbReference>
<feature type="binding site" evidence="12">
    <location>
        <position position="310"/>
    </location>
    <ligand>
        <name>K(+)</name>
        <dbReference type="ChEBI" id="CHEBI:29103"/>
    </ligand>
</feature>
<keyword evidence="7 12" id="KW-0418">Kinase</keyword>
<dbReference type="AlphaFoldDB" id="A0A2A7UQQ4"/>
<dbReference type="PANTHER" id="PTHR10584">
    <property type="entry name" value="SUGAR KINASE"/>
    <property type="match status" value="1"/>
</dbReference>
<feature type="binding site" evidence="12">
    <location>
        <position position="316"/>
    </location>
    <ligand>
        <name>K(+)</name>
        <dbReference type="ChEBI" id="CHEBI:29103"/>
    </ligand>
</feature>
<evidence type="ECO:0000256" key="6">
    <source>
        <dbReference type="ARBA" id="ARBA00022741"/>
    </source>
</evidence>
<sequence>MVAPLSSSALPRKLLSAQPEPDHPHSVARIAVVGSLHMDAVLHLERVPRAGETVMAHSLRYLPGGKGGNQAVACARHGAQVTLFGCVGRDHHGNSLRLALHDAGVDMDHVQVLDGVSTGAAMVLVEGNGQNRICVVPGANVLLELPDEALLNVLAQADFVLLQRETSDSVLEQVLEAARSAGCRVVFNPSPVRELPEAWWPLVHTLVVNEVEAAAYSDQVVDSPATAADAAQRLLARGVSQVVVTLGAQGAVAVCGGRVSTHPALALPVLDTTGAGDSFLGALVTRLAEGHALGDAVQWGIRAASLCMGQVGAQPSIPQRAQVEALAGGVASPLHVQ</sequence>
<keyword evidence="15" id="KW-1185">Reference proteome</keyword>
<dbReference type="GO" id="GO:0046872">
    <property type="term" value="F:metal ion binding"/>
    <property type="evidence" value="ECO:0007669"/>
    <property type="project" value="UniProtKB-KW"/>
</dbReference>
<comment type="caution">
    <text evidence="12">Lacks conserved residue(s) required for the propagation of feature annotation.</text>
</comment>
<comment type="cofactor">
    <cofactor evidence="12">
        <name>Mg(2+)</name>
        <dbReference type="ChEBI" id="CHEBI:18420"/>
    </cofactor>
    <text evidence="12">Requires a divalent cation, most likely magnesium in vivo, as an electrophilic catalyst to aid phosphoryl group transfer. It is the chelate of the metal and the nucleotide that is the actual substrate.</text>
</comment>
<gene>
    <name evidence="12" type="primary">rbsK</name>
    <name evidence="14" type="ORF">CRM82_01685</name>
</gene>
<dbReference type="STRING" id="1219032.GCA_001515545_03893"/>
<evidence type="ECO:0000256" key="2">
    <source>
        <dbReference type="ARBA" id="ARBA00012035"/>
    </source>
</evidence>
<dbReference type="Proteomes" id="UP000220246">
    <property type="component" value="Unassembled WGS sequence"/>
</dbReference>
<dbReference type="PROSITE" id="PS00583">
    <property type="entry name" value="PFKB_KINASES_1"/>
    <property type="match status" value="1"/>
</dbReference>
<dbReference type="GO" id="GO:0004747">
    <property type="term" value="F:ribokinase activity"/>
    <property type="evidence" value="ECO:0007669"/>
    <property type="project" value="UniProtKB-UniRule"/>
</dbReference>
<dbReference type="InterPro" id="IPR002173">
    <property type="entry name" value="Carboh/pur_kinase_PfkB_CS"/>
</dbReference>
<dbReference type="InterPro" id="IPR029056">
    <property type="entry name" value="Ribokinase-like"/>
</dbReference>
<feature type="domain" description="Carbohydrate kinase PfkB" evidence="13">
    <location>
        <begin position="29"/>
        <end position="319"/>
    </location>
</feature>
<dbReference type="CDD" id="cd01174">
    <property type="entry name" value="ribokinase"/>
    <property type="match status" value="1"/>
</dbReference>
<dbReference type="EMBL" id="PDEA01000001">
    <property type="protein sequence ID" value="PEH87501.1"/>
    <property type="molecule type" value="Genomic_DNA"/>
</dbReference>
<keyword evidence="8 12" id="KW-0067">ATP-binding</keyword>
<evidence type="ECO:0000313" key="14">
    <source>
        <dbReference type="EMBL" id="PEH87501.1"/>
    </source>
</evidence>
<dbReference type="UniPathway" id="UPA00916">
    <property type="reaction ID" value="UER00889"/>
</dbReference>